<dbReference type="InterPro" id="IPR020835">
    <property type="entry name" value="Catalase_sf"/>
</dbReference>
<dbReference type="PIRSF" id="PIRSF038928">
    <property type="entry name" value="Catalase_clade1-3"/>
    <property type="match status" value="1"/>
</dbReference>
<dbReference type="PROSITE" id="PS00438">
    <property type="entry name" value="CATALASE_2"/>
    <property type="match status" value="1"/>
</dbReference>
<evidence type="ECO:0000256" key="8">
    <source>
        <dbReference type="PIRSR" id="PIRSR038928-2"/>
    </source>
</evidence>
<dbReference type="SMART" id="SM01060">
    <property type="entry name" value="Catalase"/>
    <property type="match status" value="1"/>
</dbReference>
<organism evidence="10 11">
    <name type="scientific">Blomia tropicalis</name>
    <name type="common">Mite</name>
    <dbReference type="NCBI Taxonomy" id="40697"/>
    <lineage>
        <taxon>Eukaryota</taxon>
        <taxon>Metazoa</taxon>
        <taxon>Ecdysozoa</taxon>
        <taxon>Arthropoda</taxon>
        <taxon>Chelicerata</taxon>
        <taxon>Arachnida</taxon>
        <taxon>Acari</taxon>
        <taxon>Acariformes</taxon>
        <taxon>Sarcoptiformes</taxon>
        <taxon>Astigmata</taxon>
        <taxon>Glycyphagoidea</taxon>
        <taxon>Echimyopodidae</taxon>
        <taxon>Blomia</taxon>
    </lineage>
</organism>
<comment type="caution">
    <text evidence="10">The sequence shown here is derived from an EMBL/GenBank/DDBJ whole genome shotgun (WGS) entry which is preliminary data.</text>
</comment>
<dbReference type="Proteomes" id="UP001142055">
    <property type="component" value="Chromosome 1"/>
</dbReference>
<evidence type="ECO:0000256" key="1">
    <source>
        <dbReference type="ARBA" id="ARBA00005329"/>
    </source>
</evidence>
<evidence type="ECO:0000313" key="10">
    <source>
        <dbReference type="EMBL" id="KAJ6223418.1"/>
    </source>
</evidence>
<dbReference type="SUPFAM" id="SSF56634">
    <property type="entry name" value="Heme-dependent catalase-like"/>
    <property type="match status" value="1"/>
</dbReference>
<keyword evidence="11" id="KW-1185">Reference proteome</keyword>
<protein>
    <recommendedName>
        <fullName evidence="9">Catalase core domain-containing protein</fullName>
    </recommendedName>
</protein>
<keyword evidence="5" id="KW-0560">Oxidoreductase</keyword>
<evidence type="ECO:0000256" key="3">
    <source>
        <dbReference type="ARBA" id="ARBA00022617"/>
    </source>
</evidence>
<dbReference type="GO" id="GO:0042542">
    <property type="term" value="P:response to hydrogen peroxide"/>
    <property type="evidence" value="ECO:0007669"/>
    <property type="project" value="TreeGrafter"/>
</dbReference>
<dbReference type="GO" id="GO:0005777">
    <property type="term" value="C:peroxisome"/>
    <property type="evidence" value="ECO:0007669"/>
    <property type="project" value="TreeGrafter"/>
</dbReference>
<evidence type="ECO:0000256" key="6">
    <source>
        <dbReference type="ARBA" id="ARBA00023004"/>
    </source>
</evidence>
<comment type="similarity">
    <text evidence="1">Belongs to the catalase family.</text>
</comment>
<dbReference type="GO" id="GO:0046872">
    <property type="term" value="F:metal ion binding"/>
    <property type="evidence" value="ECO:0007669"/>
    <property type="project" value="UniProtKB-KW"/>
</dbReference>
<feature type="domain" description="Catalase core" evidence="9">
    <location>
        <begin position="2"/>
        <end position="374"/>
    </location>
</feature>
<evidence type="ECO:0000256" key="7">
    <source>
        <dbReference type="ARBA" id="ARBA00023324"/>
    </source>
</evidence>
<evidence type="ECO:0000256" key="4">
    <source>
        <dbReference type="ARBA" id="ARBA00022723"/>
    </source>
</evidence>
<feature type="binding site" description="axial binding residue" evidence="8">
    <location>
        <position position="319"/>
    </location>
    <ligand>
        <name>heme</name>
        <dbReference type="ChEBI" id="CHEBI:30413"/>
    </ligand>
    <ligandPart>
        <name>Fe</name>
        <dbReference type="ChEBI" id="CHEBI:18248"/>
    </ligandPart>
</feature>
<dbReference type="InterPro" id="IPR010582">
    <property type="entry name" value="Catalase_immune_responsive"/>
</dbReference>
<dbReference type="EMBL" id="JAPWDV010000001">
    <property type="protein sequence ID" value="KAJ6223418.1"/>
    <property type="molecule type" value="Genomic_DNA"/>
</dbReference>
<keyword evidence="7" id="KW-0376">Hydrogen peroxide</keyword>
<dbReference type="InterPro" id="IPR018028">
    <property type="entry name" value="Catalase"/>
</dbReference>
<comment type="cofactor">
    <cofactor evidence="8">
        <name>heme</name>
        <dbReference type="ChEBI" id="CHEBI:30413"/>
    </cofactor>
</comment>
<keyword evidence="4 8" id="KW-0479">Metal-binding</keyword>
<dbReference type="InterPro" id="IPR011614">
    <property type="entry name" value="Catalase_core"/>
</dbReference>
<evidence type="ECO:0000313" key="11">
    <source>
        <dbReference type="Proteomes" id="UP001142055"/>
    </source>
</evidence>
<proteinExistence type="inferred from homology"/>
<dbReference type="Pfam" id="PF06628">
    <property type="entry name" value="Catalase-rel"/>
    <property type="match status" value="1"/>
</dbReference>
<dbReference type="PRINTS" id="PR00067">
    <property type="entry name" value="CATALASE"/>
</dbReference>
<dbReference type="PANTHER" id="PTHR11465">
    <property type="entry name" value="CATALASE"/>
    <property type="match status" value="1"/>
</dbReference>
<keyword evidence="6 8" id="KW-0408">Iron</keyword>
<dbReference type="GO" id="GO:0004096">
    <property type="term" value="F:catalase activity"/>
    <property type="evidence" value="ECO:0007669"/>
    <property type="project" value="UniProtKB-EC"/>
</dbReference>
<dbReference type="OMA" id="PIDIFDC"/>
<evidence type="ECO:0000256" key="5">
    <source>
        <dbReference type="ARBA" id="ARBA00023002"/>
    </source>
</evidence>
<dbReference type="AlphaFoldDB" id="A0A9Q0RPG5"/>
<dbReference type="Gene3D" id="2.40.180.10">
    <property type="entry name" value="Catalase core domain"/>
    <property type="match status" value="1"/>
</dbReference>
<gene>
    <name evidence="10" type="ORF">RDWZM_001963</name>
</gene>
<accession>A0A9Q0RPG5</accession>
<dbReference type="PANTHER" id="PTHR11465:SF9">
    <property type="entry name" value="CATALASE"/>
    <property type="match status" value="1"/>
</dbReference>
<evidence type="ECO:0000256" key="2">
    <source>
        <dbReference type="ARBA" id="ARBA00022559"/>
    </source>
</evidence>
<name>A0A9Q0RPG5_BLOTA</name>
<dbReference type="PROSITE" id="PS51402">
    <property type="entry name" value="CATALASE_3"/>
    <property type="match status" value="1"/>
</dbReference>
<evidence type="ECO:0000259" key="9">
    <source>
        <dbReference type="SMART" id="SM01060"/>
    </source>
</evidence>
<keyword evidence="3 8" id="KW-0349">Heme</keyword>
<dbReference type="GO" id="GO:0042744">
    <property type="term" value="P:hydrogen peroxide catabolic process"/>
    <property type="evidence" value="ECO:0007669"/>
    <property type="project" value="UniProtKB-KW"/>
</dbReference>
<dbReference type="InterPro" id="IPR024711">
    <property type="entry name" value="Catalase_clade1/3"/>
</dbReference>
<dbReference type="InterPro" id="IPR024708">
    <property type="entry name" value="Catalase_AS"/>
</dbReference>
<dbReference type="GO" id="GO:0020037">
    <property type="term" value="F:heme binding"/>
    <property type="evidence" value="ECO:0007669"/>
    <property type="project" value="InterPro"/>
</dbReference>
<dbReference type="Pfam" id="PF00199">
    <property type="entry name" value="Catalase"/>
    <property type="match status" value="1"/>
</dbReference>
<reference evidence="10" key="1">
    <citation type="submission" date="2022-12" db="EMBL/GenBank/DDBJ databases">
        <title>Genome assemblies of Blomia tropicalis.</title>
        <authorList>
            <person name="Cui Y."/>
        </authorList>
    </citation>
    <scope>NUCLEOTIDE SEQUENCE</scope>
    <source>
        <tissue evidence="10">Adult mites</tissue>
    </source>
</reference>
<keyword evidence="2" id="KW-0575">Peroxidase</keyword>
<dbReference type="GO" id="GO:0005739">
    <property type="term" value="C:mitochondrion"/>
    <property type="evidence" value="ECO:0007669"/>
    <property type="project" value="TreeGrafter"/>
</dbReference>
<sequence>MTTVLANPVGSVTNSLTVDKYGPILLQDVNLLEELARFDRERIPERVVHAKGSGAFGEFVVTSKNITKYCKADLFNEVGKVTPVAVRFSTVIKERGSTDTERDLRGFATKFYTREGNYDLVGLDVPVFFVRDPFMFPKFIHSQKKNPQTGLFDYNSRWDFISLRPETLHVITIIYGDRGIPNGFRHMNGFGTNTFKLVNSKGKCVYNKFHWRTNQVTDPDYAAHDLYDAIERKKYPSWTLYIQVMSFDEADKWEFNPFDDTKIWPETDFPLIEVGRLTLKRNQKNFFAEIEQLAFSPANLVPGIEFSPDKILNGRIVAYSDAQRHRIGANFDLIPVNQPMVQPVHPTIRDGPMNTSMNEGSMPNYYPNSFELNIRDHPKKYNESRQYVKTTDIDRFVSDDEDNYTQVNQLYLSYSADERKRLHKNIANDLYFCYDFIANRVIAELRLVHEDYANGVYNELKSIRNSKVESKAP</sequence>